<keyword evidence="8 10" id="KW-1133">Transmembrane helix</keyword>
<evidence type="ECO:0000256" key="1">
    <source>
        <dbReference type="ARBA" id="ARBA00002672"/>
    </source>
</evidence>
<accession>A0A940DTV0</accession>
<feature type="transmembrane region" description="Helical" evidence="10">
    <location>
        <begin position="20"/>
        <end position="37"/>
    </location>
</feature>
<evidence type="ECO:0000256" key="2">
    <source>
        <dbReference type="ARBA" id="ARBA00004651"/>
    </source>
</evidence>
<comment type="similarity">
    <text evidence="3">Belongs to the nicotinamide ribonucleoside (NR) uptake permease (TC 4.B.1) family.</text>
</comment>
<dbReference type="Pfam" id="PF04973">
    <property type="entry name" value="NMN_transporter"/>
    <property type="match status" value="1"/>
</dbReference>
<keyword evidence="9 10" id="KW-0472">Membrane</keyword>
<feature type="transmembrane region" description="Helical" evidence="10">
    <location>
        <begin position="112"/>
        <end position="128"/>
    </location>
</feature>
<evidence type="ECO:0000313" key="12">
    <source>
        <dbReference type="Proteomes" id="UP000725002"/>
    </source>
</evidence>
<evidence type="ECO:0000256" key="9">
    <source>
        <dbReference type="ARBA" id="ARBA00023136"/>
    </source>
</evidence>
<evidence type="ECO:0000256" key="7">
    <source>
        <dbReference type="ARBA" id="ARBA00022692"/>
    </source>
</evidence>
<evidence type="ECO:0000256" key="3">
    <source>
        <dbReference type="ARBA" id="ARBA00006669"/>
    </source>
</evidence>
<evidence type="ECO:0000313" key="11">
    <source>
        <dbReference type="EMBL" id="MBO8484695.1"/>
    </source>
</evidence>
<proteinExistence type="inferred from homology"/>
<name>A0A940DTV0_9BACT</name>
<evidence type="ECO:0000256" key="5">
    <source>
        <dbReference type="ARBA" id="ARBA00022448"/>
    </source>
</evidence>
<dbReference type="PANTHER" id="PTHR36122">
    <property type="entry name" value="NICOTINAMIDE RIBOSIDE TRANSPORTER PNUC"/>
    <property type="match status" value="1"/>
</dbReference>
<keyword evidence="6" id="KW-1003">Cell membrane</keyword>
<organism evidence="11 12">
    <name type="scientific">Candidatus Cryptobacteroides avicola</name>
    <dbReference type="NCBI Taxonomy" id="2840757"/>
    <lineage>
        <taxon>Bacteria</taxon>
        <taxon>Pseudomonadati</taxon>
        <taxon>Bacteroidota</taxon>
        <taxon>Bacteroidia</taxon>
        <taxon>Bacteroidales</taxon>
        <taxon>Candidatus Cryptobacteroides</taxon>
    </lineage>
</organism>
<reference evidence="11" key="2">
    <citation type="journal article" date="2021" name="PeerJ">
        <title>Extensive microbial diversity within the chicken gut microbiome revealed by metagenomics and culture.</title>
        <authorList>
            <person name="Gilroy R."/>
            <person name="Ravi A."/>
            <person name="Getino M."/>
            <person name="Pursley I."/>
            <person name="Horton D.L."/>
            <person name="Alikhan N.F."/>
            <person name="Baker D."/>
            <person name="Gharbi K."/>
            <person name="Hall N."/>
            <person name="Watson M."/>
            <person name="Adriaenssens E.M."/>
            <person name="Foster-Nyarko E."/>
            <person name="Jarju S."/>
            <person name="Secka A."/>
            <person name="Antonio M."/>
            <person name="Oren A."/>
            <person name="Chaudhuri R.R."/>
            <person name="La Ragione R."/>
            <person name="Hildebrand F."/>
            <person name="Pallen M.J."/>
        </authorList>
    </citation>
    <scope>NUCLEOTIDE SEQUENCE</scope>
    <source>
        <strain evidence="11">G3-8215</strain>
    </source>
</reference>
<evidence type="ECO:0000256" key="6">
    <source>
        <dbReference type="ARBA" id="ARBA00022475"/>
    </source>
</evidence>
<comment type="caution">
    <text evidence="11">The sequence shown here is derived from an EMBL/GenBank/DDBJ whole genome shotgun (WGS) entry which is preliminary data.</text>
</comment>
<keyword evidence="5" id="KW-0813">Transport</keyword>
<feature type="transmembrane region" description="Helical" evidence="10">
    <location>
        <begin position="43"/>
        <end position="60"/>
    </location>
</feature>
<gene>
    <name evidence="11" type="ORF">IAB75_11395</name>
</gene>
<dbReference type="AlphaFoldDB" id="A0A940DTV0"/>
<evidence type="ECO:0000256" key="8">
    <source>
        <dbReference type="ARBA" id="ARBA00022989"/>
    </source>
</evidence>
<protein>
    <recommendedName>
        <fullName evidence="4">Nicotinamide riboside transporter PnuC</fullName>
    </recommendedName>
</protein>
<dbReference type="GO" id="GO:0034257">
    <property type="term" value="F:nicotinamide riboside transmembrane transporter activity"/>
    <property type="evidence" value="ECO:0007669"/>
    <property type="project" value="InterPro"/>
</dbReference>
<comment type="subcellular location">
    <subcellularLocation>
        <location evidence="2">Cell membrane</location>
        <topology evidence="2">Multi-pass membrane protein</topology>
    </subcellularLocation>
</comment>
<sequence length="220" mass="24871">MMKEIINYTLFTIGGDTPVLLIDLITSILGLTCVFLAGRNSKYNFWVGYLYTFALFLMFWNKNLYASLILQPISLGINILGHYRWTHPKKEEESSADHSALKVSMLSWPQRAVAVASVFVLAGVWGWLLSQLGNNWFPGAFPSDPIPYLDACVTVLILVAQFLSALKKWDCWIAWLLVNVTQMALHISVGHVFMPIVSGLYLINGIASLYSWYRLYRKAA</sequence>
<dbReference type="PANTHER" id="PTHR36122:SF2">
    <property type="entry name" value="NICOTINAMIDE RIBOSIDE TRANSPORTER PNUC"/>
    <property type="match status" value="1"/>
</dbReference>
<feature type="transmembrane region" description="Helical" evidence="10">
    <location>
        <begin position="148"/>
        <end position="166"/>
    </location>
</feature>
<dbReference type="EMBL" id="JADILV010000082">
    <property type="protein sequence ID" value="MBO8484695.1"/>
    <property type="molecule type" value="Genomic_DNA"/>
</dbReference>
<dbReference type="GO" id="GO:0005886">
    <property type="term" value="C:plasma membrane"/>
    <property type="evidence" value="ECO:0007669"/>
    <property type="project" value="UniProtKB-SubCell"/>
</dbReference>
<keyword evidence="7 10" id="KW-0812">Transmembrane</keyword>
<dbReference type="NCBIfam" id="TIGR01528">
    <property type="entry name" value="NMN_trans_PnuC"/>
    <property type="match status" value="1"/>
</dbReference>
<comment type="function">
    <text evidence="1">Required for nicotinamide riboside transport across the inner membrane.</text>
</comment>
<evidence type="ECO:0000256" key="10">
    <source>
        <dbReference type="SAM" id="Phobius"/>
    </source>
</evidence>
<reference evidence="11" key="1">
    <citation type="submission" date="2020-10" db="EMBL/GenBank/DDBJ databases">
        <authorList>
            <person name="Gilroy R."/>
        </authorList>
    </citation>
    <scope>NUCLEOTIDE SEQUENCE</scope>
    <source>
        <strain evidence="11">G3-8215</strain>
    </source>
</reference>
<evidence type="ECO:0000256" key="4">
    <source>
        <dbReference type="ARBA" id="ARBA00017522"/>
    </source>
</evidence>
<dbReference type="Proteomes" id="UP000725002">
    <property type="component" value="Unassembled WGS sequence"/>
</dbReference>
<dbReference type="InterPro" id="IPR006419">
    <property type="entry name" value="NMN_transpt_PnuC"/>
</dbReference>